<dbReference type="STRING" id="871575.W1Q8G5"/>
<comment type="caution">
    <text evidence="7">The sequence shown here is derived from an EMBL/GenBank/DDBJ whole genome shotgun (WGS) entry which is preliminary data.</text>
</comment>
<sequence length="388" mass="44137">MGFFLPQQALPHLKEYKYQSEDRSLLTKYVLKRFWVQFEKIFPVWMAPNMVTLSGLMFILISLLLVFYVDPDLNQQSPRWCYLVYALSIFLYQTFDACDGIHARRTGQSGPLGELFDHCVDAVNTSLSVLIFASVAGLGKGWMVYMSQFATLMNFYLSTWEEFYTHKLFLSECSGPVEGIILLVVLFIATALHGPSFWKFEVFSVDLSAFNLSSTYPIKALDLALAFGAVFLYFNIHSARRNVIQHVASKTEQQSAMRGLVPFFAYYGTVFAMLIVHEQIRTVYTVPMMLTIGSTMAFTVGRIIIGHLTKQEFPIFNLPMLLPAVQLILIPLLTHVYGYDYDGVLCSIVYLGFGVALGVHAMFILEVIYEITTYLDIYALSIKHQKVF</sequence>
<dbReference type="GO" id="GO:0006654">
    <property type="term" value="P:phosphatidic acid biosynthetic process"/>
    <property type="evidence" value="ECO:0007669"/>
    <property type="project" value="EnsemblFungi"/>
</dbReference>
<dbReference type="GeneID" id="25772340"/>
<evidence type="ECO:0000256" key="4">
    <source>
        <dbReference type="ARBA" id="ARBA00023136"/>
    </source>
</evidence>
<comment type="similarity">
    <text evidence="2 5">Belongs to the CDP-alcohol phosphatidyltransferase class-I family.</text>
</comment>
<dbReference type="PIRSF" id="PIRSF015665">
    <property type="entry name" value="CHOPT"/>
    <property type="match status" value="1"/>
</dbReference>
<dbReference type="OrthoDB" id="196717at2759"/>
<dbReference type="Pfam" id="PF01066">
    <property type="entry name" value="CDP-OH_P_transf"/>
    <property type="match status" value="1"/>
</dbReference>
<dbReference type="GO" id="GO:0101026">
    <property type="term" value="P:mitotic nuclear membrane biogenesis"/>
    <property type="evidence" value="ECO:0007669"/>
    <property type="project" value="EnsemblFungi"/>
</dbReference>
<feature type="transmembrane region" description="Helical" evidence="6">
    <location>
        <begin position="257"/>
        <end position="276"/>
    </location>
</feature>
<comment type="subcellular location">
    <subcellularLocation>
        <location evidence="1">Membrane</location>
    </subcellularLocation>
</comment>
<evidence type="ECO:0000313" key="8">
    <source>
        <dbReference type="Proteomes" id="UP000008673"/>
    </source>
</evidence>
<feature type="transmembrane region" description="Helical" evidence="6">
    <location>
        <begin position="80"/>
        <end position="95"/>
    </location>
</feature>
<keyword evidence="8" id="KW-1185">Reference proteome</keyword>
<dbReference type="EMBL" id="AEOI02000010">
    <property type="protein sequence ID" value="ESW96266.1"/>
    <property type="molecule type" value="Genomic_DNA"/>
</dbReference>
<feature type="transmembrane region" description="Helical" evidence="6">
    <location>
        <begin position="45"/>
        <end position="68"/>
    </location>
</feature>
<organism evidence="7 8">
    <name type="scientific">Ogataea parapolymorpha (strain ATCC 26012 / BCRC 20466 / JCM 22074 / NRRL Y-7560 / DL-1)</name>
    <name type="common">Yeast</name>
    <name type="synonym">Hansenula polymorpha</name>
    <dbReference type="NCBI Taxonomy" id="871575"/>
    <lineage>
        <taxon>Eukaryota</taxon>
        <taxon>Fungi</taxon>
        <taxon>Dikarya</taxon>
        <taxon>Ascomycota</taxon>
        <taxon>Saccharomycotina</taxon>
        <taxon>Pichiomycetes</taxon>
        <taxon>Pichiales</taxon>
        <taxon>Pichiaceae</taxon>
        <taxon>Ogataea</taxon>
    </lineage>
</organism>
<keyword evidence="6" id="KW-0812">Transmembrane</keyword>
<dbReference type="InterPro" id="IPR014472">
    <property type="entry name" value="CHOPT"/>
</dbReference>
<dbReference type="Proteomes" id="UP000008673">
    <property type="component" value="Unassembled WGS sequence"/>
</dbReference>
<evidence type="ECO:0000256" key="1">
    <source>
        <dbReference type="ARBA" id="ARBA00004370"/>
    </source>
</evidence>
<proteinExistence type="inferred from homology"/>
<evidence type="ECO:0000256" key="5">
    <source>
        <dbReference type="RuleBase" id="RU003750"/>
    </source>
</evidence>
<feature type="transmembrane region" description="Helical" evidence="6">
    <location>
        <begin position="282"/>
        <end position="304"/>
    </location>
</feature>
<keyword evidence="3 5" id="KW-0808">Transferase</keyword>
<dbReference type="RefSeq" id="XP_013932696.1">
    <property type="nucleotide sequence ID" value="XM_014077221.1"/>
</dbReference>
<evidence type="ECO:0000256" key="3">
    <source>
        <dbReference type="ARBA" id="ARBA00022679"/>
    </source>
</evidence>
<keyword evidence="6" id="KW-1133">Transmembrane helix</keyword>
<dbReference type="OMA" id="QNMGQGW"/>
<dbReference type="InterPro" id="IPR043130">
    <property type="entry name" value="CDP-OH_PTrfase_TM_dom"/>
</dbReference>
<evidence type="ECO:0000256" key="6">
    <source>
        <dbReference type="SAM" id="Phobius"/>
    </source>
</evidence>
<accession>W1Q8G5</accession>
<reference evidence="7 8" key="1">
    <citation type="journal article" date="2013" name="BMC Genomics">
        <title>Genome sequence and analysis of methylotrophic yeast Hansenula polymorpha DL1.</title>
        <authorList>
            <person name="Ravin N.V."/>
            <person name="Eldarov M.A."/>
            <person name="Kadnikov V.V."/>
            <person name="Beletsky A.V."/>
            <person name="Schneider J."/>
            <person name="Mardanova E.S."/>
            <person name="Smekalova E.M."/>
            <person name="Zvereva M.I."/>
            <person name="Dontsova O.A."/>
            <person name="Mardanov A.V."/>
            <person name="Skryabin K.G."/>
        </authorList>
    </citation>
    <scope>NUCLEOTIDE SEQUENCE [LARGE SCALE GENOMIC DNA]</scope>
    <source>
        <strain evidence="8">ATCC 26012 / BCRC 20466 / JCM 22074 / NRRL Y-7560 / DL-1</strain>
    </source>
</reference>
<keyword evidence="4 6" id="KW-0472">Membrane</keyword>
<dbReference type="PANTHER" id="PTHR10414:SF37">
    <property type="entry name" value="BB IN A BOXCAR, ISOFORM C"/>
    <property type="match status" value="1"/>
</dbReference>
<evidence type="ECO:0000313" key="7">
    <source>
        <dbReference type="EMBL" id="ESW96266.1"/>
    </source>
</evidence>
<feature type="transmembrane region" description="Helical" evidence="6">
    <location>
        <begin position="316"/>
        <end position="336"/>
    </location>
</feature>
<protein>
    <submittedName>
        <fullName evidence="7">Choline/ethanolaminephosphotransferase 1</fullName>
        <ecNumber evidence="7">2.7.8.1</ecNumber>
    </submittedName>
</protein>
<dbReference type="InterPro" id="IPR000462">
    <property type="entry name" value="CDP-OH_P_trans"/>
</dbReference>
<dbReference type="Gene3D" id="1.20.120.1760">
    <property type="match status" value="1"/>
</dbReference>
<dbReference type="GO" id="GO:0016020">
    <property type="term" value="C:membrane"/>
    <property type="evidence" value="ECO:0007669"/>
    <property type="project" value="UniProtKB-SubCell"/>
</dbReference>
<dbReference type="PANTHER" id="PTHR10414">
    <property type="entry name" value="ETHANOLAMINEPHOSPHOTRANSFERASE"/>
    <property type="match status" value="1"/>
</dbReference>
<dbReference type="KEGG" id="opa:HPODL_02893"/>
<dbReference type="eggNOG" id="KOG2877">
    <property type="taxonomic scope" value="Eukaryota"/>
</dbReference>
<feature type="transmembrane region" description="Helical" evidence="6">
    <location>
        <begin position="218"/>
        <end position="236"/>
    </location>
</feature>
<dbReference type="PROSITE" id="PS00379">
    <property type="entry name" value="CDP_ALCOHOL_P_TRANSF"/>
    <property type="match status" value="1"/>
</dbReference>
<dbReference type="GO" id="GO:0004307">
    <property type="term" value="F:ethanolaminephosphotransferase activity"/>
    <property type="evidence" value="ECO:0007669"/>
    <property type="project" value="UniProtKB-EC"/>
</dbReference>
<dbReference type="EC" id="2.7.8.1" evidence="7"/>
<dbReference type="HOGENOM" id="CLU_035066_5_2_1"/>
<dbReference type="AlphaFoldDB" id="W1Q8G5"/>
<name>W1Q8G5_OGAPD</name>
<evidence type="ECO:0000256" key="2">
    <source>
        <dbReference type="ARBA" id="ARBA00010441"/>
    </source>
</evidence>
<gene>
    <name evidence="7" type="ORF">HPODL_02893</name>
</gene>
<feature type="transmembrane region" description="Helical" evidence="6">
    <location>
        <begin position="348"/>
        <end position="369"/>
    </location>
</feature>
<dbReference type="InterPro" id="IPR048254">
    <property type="entry name" value="CDP_ALCOHOL_P_TRANSF_CS"/>
</dbReference>